<dbReference type="EMBL" id="JADOUF010000001">
    <property type="protein sequence ID" value="MBG6141749.1"/>
    <property type="molecule type" value="Genomic_DNA"/>
</dbReference>
<evidence type="ECO:0000313" key="2">
    <source>
        <dbReference type="EMBL" id="MBG6141749.1"/>
    </source>
</evidence>
<dbReference type="InterPro" id="IPR036440">
    <property type="entry name" value="Peptidase_C15-like_sf"/>
</dbReference>
<accession>A0A8J7GYM7</accession>
<feature type="signal peptide" evidence="1">
    <location>
        <begin position="1"/>
        <end position="22"/>
    </location>
</feature>
<evidence type="ECO:0000313" key="3">
    <source>
        <dbReference type="Proteomes" id="UP000622552"/>
    </source>
</evidence>
<dbReference type="Gene3D" id="3.40.630.20">
    <property type="entry name" value="Peptidase C15, pyroglutamyl peptidase I-like"/>
    <property type="match status" value="1"/>
</dbReference>
<dbReference type="RefSeq" id="WP_197008130.1">
    <property type="nucleotide sequence ID" value="NZ_BONS01000013.1"/>
</dbReference>
<organism evidence="2 3">
    <name type="scientific">Longispora fulva</name>
    <dbReference type="NCBI Taxonomy" id="619741"/>
    <lineage>
        <taxon>Bacteria</taxon>
        <taxon>Bacillati</taxon>
        <taxon>Actinomycetota</taxon>
        <taxon>Actinomycetes</taxon>
        <taxon>Micromonosporales</taxon>
        <taxon>Micromonosporaceae</taxon>
        <taxon>Longispora</taxon>
    </lineage>
</organism>
<reference evidence="2" key="1">
    <citation type="submission" date="2020-11" db="EMBL/GenBank/DDBJ databases">
        <title>Sequencing the genomes of 1000 actinobacteria strains.</title>
        <authorList>
            <person name="Klenk H.-P."/>
        </authorList>
    </citation>
    <scope>NUCLEOTIDE SEQUENCE</scope>
    <source>
        <strain evidence="2">DSM 45356</strain>
    </source>
</reference>
<dbReference type="AlphaFoldDB" id="A0A8J7GYM7"/>
<proteinExistence type="predicted"/>
<evidence type="ECO:0000256" key="1">
    <source>
        <dbReference type="SAM" id="SignalP"/>
    </source>
</evidence>
<sequence length="403" mass="41796">MRILLGAVTAVALLAAPVPATAAAPSCLDTSVAPTTEQSRLGPQPAEIIRRAGLTSFGDRFPAALCGTRSPAELTALVTDWGTALWSAAVNRSQGRRPTTDPAPLAALDDRPLYWTRLTMARQLRQFHATAGTVSAFEDASRGLVDNAFSSTGIPKIFVSGFDPFGLDHDPRTANPSGAAALALNGRRITLRGGGQAEVRAVVLPVRYADFDADIVERAFGPRIAQAALISSVSQGYPGEFTLEGFNGRARSADPFPDNEGALSGGTYSSPVVAPGMGPGAEFIPGTLPTAAMVTAAGPYPVRVNNVVVEIPAGGTSPVYRENGPTQGSRAVQGGGGGYLSNEVAYRSNRLRVALGSAIPGGHLHTPVLTGLPDDDTLVTGPEFERTEAAIVGQVVEVFRTIS</sequence>
<keyword evidence="3" id="KW-1185">Reference proteome</keyword>
<comment type="caution">
    <text evidence="2">The sequence shown here is derived from an EMBL/GenBank/DDBJ whole genome shotgun (WGS) entry which is preliminary data.</text>
</comment>
<gene>
    <name evidence="2" type="ORF">IW245_007943</name>
</gene>
<dbReference type="Proteomes" id="UP000622552">
    <property type="component" value="Unassembled WGS sequence"/>
</dbReference>
<keyword evidence="1" id="KW-0732">Signal</keyword>
<feature type="chain" id="PRO_5035328534" evidence="1">
    <location>
        <begin position="23"/>
        <end position="403"/>
    </location>
</feature>
<name>A0A8J7GYM7_9ACTN</name>
<dbReference type="SUPFAM" id="SSF53182">
    <property type="entry name" value="Pyrrolidone carboxyl peptidase (pyroglutamate aminopeptidase)"/>
    <property type="match status" value="1"/>
</dbReference>
<protein>
    <submittedName>
        <fullName evidence="2">Pyrrolidone-carboxylate peptidase</fullName>
    </submittedName>
</protein>